<dbReference type="AlphaFoldDB" id="A0A9P3PYP0"/>
<feature type="compositionally biased region" description="Basic and acidic residues" evidence="1">
    <location>
        <begin position="109"/>
        <end position="121"/>
    </location>
</feature>
<feature type="compositionally biased region" description="Pro residues" evidence="1">
    <location>
        <begin position="254"/>
        <end position="267"/>
    </location>
</feature>
<protein>
    <submittedName>
        <fullName evidence="2">Uncharacterized protein</fullName>
    </submittedName>
</protein>
<keyword evidence="3" id="KW-1185">Reference proteome</keyword>
<dbReference type="EMBL" id="BRPK01000014">
    <property type="protein sequence ID" value="GLB43531.1"/>
    <property type="molecule type" value="Genomic_DNA"/>
</dbReference>
<proteinExistence type="predicted"/>
<name>A0A9P3PYP0_LYOSH</name>
<dbReference type="OrthoDB" id="3229208at2759"/>
<feature type="compositionally biased region" description="Polar residues" evidence="1">
    <location>
        <begin position="207"/>
        <end position="220"/>
    </location>
</feature>
<sequence length="411" mass="44075">MDHDVDMDAPQISTLREEESPPPQPKASTSGRRSKTAHKPSPAWARPRRKEINTDDEYDEVEEEEDQLIDDDDELMKPVPAAALPNPGRPGDASKRKTSSKRKPRRGEKRIAEDERKEQEKAMSSQAGTLNLAPSMTWFEATPSEHPDDTAQTDSRQISLSAPVGGERSKMETSKGTPKKAAASRAKKLPTKIKTVPPHLADDTGVMSESYTGTAASSPVTVHFEANSPEPEPEPGGSSIPLTEETNLENVPLPQYPLPTKPFPVQPAPKISTGFAPMLPLDRSGKKVRHWRVAQREIRGIAGGRWFARSWVGEKESEFASHSKHADEKAPSLTIPRLAAVSVSAPVAGKGSGKGKAKAMSSLAASAAPSRSGSSIPDVPTTTAHPPTKMRTIIGPPSEGGDSDMAAPPDS</sequence>
<comment type="caution">
    <text evidence="2">The sequence shown here is derived from an EMBL/GenBank/DDBJ whole genome shotgun (WGS) entry which is preliminary data.</text>
</comment>
<organism evidence="2 3">
    <name type="scientific">Lyophyllum shimeji</name>
    <name type="common">Hon-shimeji</name>
    <name type="synonym">Tricholoma shimeji</name>
    <dbReference type="NCBI Taxonomy" id="47721"/>
    <lineage>
        <taxon>Eukaryota</taxon>
        <taxon>Fungi</taxon>
        <taxon>Dikarya</taxon>
        <taxon>Basidiomycota</taxon>
        <taxon>Agaricomycotina</taxon>
        <taxon>Agaricomycetes</taxon>
        <taxon>Agaricomycetidae</taxon>
        <taxon>Agaricales</taxon>
        <taxon>Tricholomatineae</taxon>
        <taxon>Lyophyllaceae</taxon>
        <taxon>Lyophyllum</taxon>
    </lineage>
</organism>
<feature type="compositionally biased region" description="Basic residues" evidence="1">
    <location>
        <begin position="96"/>
        <end position="108"/>
    </location>
</feature>
<feature type="compositionally biased region" description="Polar residues" evidence="1">
    <location>
        <begin position="150"/>
        <end position="160"/>
    </location>
</feature>
<gene>
    <name evidence="2" type="ORF">LshimejAT787_1400430</name>
</gene>
<accession>A0A9P3PYP0</accession>
<feature type="region of interest" description="Disordered" evidence="1">
    <location>
        <begin position="1"/>
        <end position="245"/>
    </location>
</feature>
<dbReference type="Proteomes" id="UP001063166">
    <property type="component" value="Unassembled WGS sequence"/>
</dbReference>
<reference evidence="2" key="1">
    <citation type="submission" date="2022-07" db="EMBL/GenBank/DDBJ databases">
        <title>The genome of Lyophyllum shimeji provides insight into the initial evolution of ectomycorrhizal fungal genome.</title>
        <authorList>
            <person name="Kobayashi Y."/>
            <person name="Shibata T."/>
            <person name="Hirakawa H."/>
            <person name="Shigenobu S."/>
            <person name="Nishiyama T."/>
            <person name="Yamada A."/>
            <person name="Hasebe M."/>
            <person name="Kawaguchi M."/>
        </authorList>
    </citation>
    <scope>NUCLEOTIDE SEQUENCE</scope>
    <source>
        <strain evidence="2">AT787</strain>
    </source>
</reference>
<feature type="compositionally biased region" description="Acidic residues" evidence="1">
    <location>
        <begin position="54"/>
        <end position="74"/>
    </location>
</feature>
<feature type="compositionally biased region" description="Polar residues" evidence="1">
    <location>
        <begin position="122"/>
        <end position="134"/>
    </location>
</feature>
<feature type="region of interest" description="Disordered" evidence="1">
    <location>
        <begin position="250"/>
        <end position="269"/>
    </location>
</feature>
<evidence type="ECO:0000256" key="1">
    <source>
        <dbReference type="SAM" id="MobiDB-lite"/>
    </source>
</evidence>
<evidence type="ECO:0000313" key="3">
    <source>
        <dbReference type="Proteomes" id="UP001063166"/>
    </source>
</evidence>
<feature type="compositionally biased region" description="Low complexity" evidence="1">
    <location>
        <begin position="358"/>
        <end position="375"/>
    </location>
</feature>
<feature type="region of interest" description="Disordered" evidence="1">
    <location>
        <begin position="346"/>
        <end position="411"/>
    </location>
</feature>
<evidence type="ECO:0000313" key="2">
    <source>
        <dbReference type="EMBL" id="GLB43531.1"/>
    </source>
</evidence>